<dbReference type="InterPro" id="IPR016163">
    <property type="entry name" value="Ald_DH_C"/>
</dbReference>
<evidence type="ECO:0000313" key="3">
    <source>
        <dbReference type="EMBL" id="ETJ44929.1"/>
    </source>
</evidence>
<organism evidence="3">
    <name type="scientific">human gut metagenome</name>
    <dbReference type="NCBI Taxonomy" id="408170"/>
    <lineage>
        <taxon>unclassified sequences</taxon>
        <taxon>metagenomes</taxon>
        <taxon>organismal metagenomes</taxon>
    </lineage>
</organism>
<evidence type="ECO:0000256" key="1">
    <source>
        <dbReference type="ARBA" id="ARBA00023002"/>
    </source>
</evidence>
<dbReference type="Gene3D" id="3.40.605.10">
    <property type="entry name" value="Aldehyde Dehydrogenase, Chain A, domain 1"/>
    <property type="match status" value="1"/>
</dbReference>
<dbReference type="SUPFAM" id="SSF53720">
    <property type="entry name" value="ALDH-like"/>
    <property type="match status" value="1"/>
</dbReference>
<sequence length="72" mass="7787">TGVGLDVYKAASERLIPATLELGGKSANIFFEDANWKQALDGAMLGILFNQGQVCCAGSRIFVQDTIYDKFV</sequence>
<proteinExistence type="predicted"/>
<dbReference type="PANTHER" id="PTHR11699">
    <property type="entry name" value="ALDEHYDE DEHYDROGENASE-RELATED"/>
    <property type="match status" value="1"/>
</dbReference>
<dbReference type="InterPro" id="IPR016160">
    <property type="entry name" value="Ald_DH_CS_CYS"/>
</dbReference>
<accession>W1YUS6</accession>
<dbReference type="InterPro" id="IPR015590">
    <property type="entry name" value="Aldehyde_DH_dom"/>
</dbReference>
<gene>
    <name evidence="3" type="ORF">Q604_UNBC01069G0001</name>
</gene>
<evidence type="ECO:0000259" key="2">
    <source>
        <dbReference type="Pfam" id="PF00171"/>
    </source>
</evidence>
<dbReference type="InterPro" id="IPR029510">
    <property type="entry name" value="Ald_DH_CS_GLU"/>
</dbReference>
<dbReference type="InterPro" id="IPR016162">
    <property type="entry name" value="Ald_DH_N"/>
</dbReference>
<dbReference type="GO" id="GO:0016620">
    <property type="term" value="F:oxidoreductase activity, acting on the aldehyde or oxo group of donors, NAD or NADP as acceptor"/>
    <property type="evidence" value="ECO:0007669"/>
    <property type="project" value="InterPro"/>
</dbReference>
<protein>
    <submittedName>
        <fullName evidence="3">Aldehyde dehydrogenase B</fullName>
    </submittedName>
</protein>
<comment type="caution">
    <text evidence="3">The sequence shown here is derived from an EMBL/GenBank/DDBJ whole genome shotgun (WGS) entry which is preliminary data.</text>
</comment>
<keyword evidence="1" id="KW-0560">Oxidoreductase</keyword>
<reference evidence="3" key="1">
    <citation type="submission" date="2013-12" db="EMBL/GenBank/DDBJ databases">
        <title>A Varibaculum cambriense genome reconstructed from a premature infant gut community with otherwise low bacterial novelty that shifts toward anaerobic metabolism during the third week of life.</title>
        <authorList>
            <person name="Brown C.T."/>
            <person name="Sharon I."/>
            <person name="Thomas B.C."/>
            <person name="Castelle C.J."/>
            <person name="Morowitz M.J."/>
            <person name="Banfield J.F."/>
        </authorList>
    </citation>
    <scope>NUCLEOTIDE SEQUENCE</scope>
</reference>
<dbReference type="Pfam" id="PF00171">
    <property type="entry name" value="Aldedh"/>
    <property type="match status" value="1"/>
</dbReference>
<dbReference type="Gene3D" id="3.40.309.10">
    <property type="entry name" value="Aldehyde Dehydrogenase, Chain A, domain 2"/>
    <property type="match status" value="1"/>
</dbReference>
<dbReference type="InterPro" id="IPR016161">
    <property type="entry name" value="Ald_DH/histidinol_DH"/>
</dbReference>
<name>W1YUS6_9ZZZZ</name>
<dbReference type="AlphaFoldDB" id="W1YUS6"/>
<dbReference type="EMBL" id="AZMM01001069">
    <property type="protein sequence ID" value="ETJ44929.1"/>
    <property type="molecule type" value="Genomic_DNA"/>
</dbReference>
<dbReference type="PROSITE" id="PS00687">
    <property type="entry name" value="ALDEHYDE_DEHYDR_GLU"/>
    <property type="match status" value="1"/>
</dbReference>
<feature type="non-terminal residue" evidence="3">
    <location>
        <position position="1"/>
    </location>
</feature>
<dbReference type="PROSITE" id="PS00070">
    <property type="entry name" value="ALDEHYDE_DEHYDR_CYS"/>
    <property type="match status" value="1"/>
</dbReference>
<feature type="non-terminal residue" evidence="3">
    <location>
        <position position="72"/>
    </location>
</feature>
<feature type="domain" description="Aldehyde dehydrogenase" evidence="2">
    <location>
        <begin position="2"/>
        <end position="72"/>
    </location>
</feature>